<evidence type="ECO:0000256" key="1">
    <source>
        <dbReference type="SAM" id="MobiDB-lite"/>
    </source>
</evidence>
<dbReference type="GeneID" id="23861272"/>
<proteinExistence type="predicted"/>
<organism evidence="2 3">
    <name type="scientific">Trypanosoma brucei gambiense (strain MHOM/CI/86/DAL972)</name>
    <dbReference type="NCBI Taxonomy" id="679716"/>
    <lineage>
        <taxon>Eukaryota</taxon>
        <taxon>Discoba</taxon>
        <taxon>Euglenozoa</taxon>
        <taxon>Kinetoplastea</taxon>
        <taxon>Metakinetoplastina</taxon>
        <taxon>Trypanosomatida</taxon>
        <taxon>Trypanosomatidae</taxon>
        <taxon>Trypanosoma</taxon>
    </lineage>
</organism>
<accession>C9ZP15</accession>
<dbReference type="AlphaFoldDB" id="C9ZP15"/>
<sequence length="179" mass="18783">MVTVQRRSPAARVRKGALPCLTFKRNTKNLIPPAQSSPLARLRGPAQRSACVEGGEGSPGGTRQIFSLGIGHGAASPLGPATRRRQGEWARDTPPMRAAAMAATVLAAANTPAHGFLAAFSRRMKGHTSWTAGDQEPAAPEKCVRMFCLRAPKHASGGRDGGRRFAHRIGAMGTRAGGP</sequence>
<gene>
    <name evidence="2" type="ORF">TbgDal_V2810</name>
</gene>
<dbReference type="KEGG" id="tbg:TbgDal_V2810"/>
<evidence type="ECO:0000313" key="3">
    <source>
        <dbReference type="Proteomes" id="UP000002316"/>
    </source>
</evidence>
<evidence type="ECO:0000313" key="2">
    <source>
        <dbReference type="EMBL" id="CBH11143.1"/>
    </source>
</evidence>
<protein>
    <submittedName>
        <fullName evidence="2">Uncharacterized protein</fullName>
    </submittedName>
</protein>
<feature type="region of interest" description="Disordered" evidence="1">
    <location>
        <begin position="49"/>
        <end position="94"/>
    </location>
</feature>
<dbReference type="Proteomes" id="UP000002316">
    <property type="component" value="Chromosome 5"/>
</dbReference>
<name>C9ZP15_TRYB9</name>
<dbReference type="EMBL" id="FN554968">
    <property type="protein sequence ID" value="CBH11143.1"/>
    <property type="molecule type" value="Genomic_DNA"/>
</dbReference>
<reference evidence="3" key="1">
    <citation type="journal article" date="2010" name="PLoS Negl. Trop. Dis.">
        <title>The genome sequence of Trypanosoma brucei gambiense, causative agent of chronic human african trypanosomiasis.</title>
        <authorList>
            <person name="Jackson A.P."/>
            <person name="Sanders M."/>
            <person name="Berry A."/>
            <person name="McQuillan J."/>
            <person name="Aslett M.A."/>
            <person name="Quail M.A."/>
            <person name="Chukualim B."/>
            <person name="Capewell P."/>
            <person name="MacLeod A."/>
            <person name="Melville S.E."/>
            <person name="Gibson W."/>
            <person name="Barry J.D."/>
            <person name="Berriman M."/>
            <person name="Hertz-Fowler C."/>
        </authorList>
    </citation>
    <scope>NUCLEOTIDE SEQUENCE [LARGE SCALE GENOMIC DNA]</scope>
    <source>
        <strain evidence="3">MHOM/CI/86/DAL972</strain>
    </source>
</reference>
<dbReference type="RefSeq" id="XP_011773430.1">
    <property type="nucleotide sequence ID" value="XM_011775128.1"/>
</dbReference>